<dbReference type="EMBL" id="DSLA01000104">
    <property type="protein sequence ID" value="HEH35842.1"/>
    <property type="molecule type" value="Genomic_DNA"/>
</dbReference>
<accession>A0A7J2TLD4</accession>
<reference evidence="1" key="1">
    <citation type="journal article" date="2020" name="mSystems">
        <title>Genome- and Community-Level Interaction Insights into Carbon Utilization and Element Cycling Functions of Hydrothermarchaeota in Hydrothermal Sediment.</title>
        <authorList>
            <person name="Zhou Z."/>
            <person name="Liu Y."/>
            <person name="Xu W."/>
            <person name="Pan J."/>
            <person name="Luo Z.H."/>
            <person name="Li M."/>
        </authorList>
    </citation>
    <scope>NUCLEOTIDE SEQUENCE [LARGE SCALE GENOMIC DNA]</scope>
    <source>
        <strain evidence="1">SpSt-26</strain>
    </source>
</reference>
<name>A0A7J2TLD4_ARCFL</name>
<gene>
    <name evidence="1" type="ORF">ENP88_06870</name>
</gene>
<dbReference type="AlphaFoldDB" id="A0A7J2TLD4"/>
<organism evidence="1">
    <name type="scientific">Archaeoglobus fulgidus</name>
    <dbReference type="NCBI Taxonomy" id="2234"/>
    <lineage>
        <taxon>Archaea</taxon>
        <taxon>Methanobacteriati</taxon>
        <taxon>Methanobacteriota</taxon>
        <taxon>Archaeoglobi</taxon>
        <taxon>Archaeoglobales</taxon>
        <taxon>Archaeoglobaceae</taxon>
        <taxon>Archaeoglobus</taxon>
    </lineage>
</organism>
<comment type="caution">
    <text evidence="1">The sequence shown here is derived from an EMBL/GenBank/DDBJ whole genome shotgun (WGS) entry which is preliminary data.</text>
</comment>
<sequence>MQRLKELDFRARKEEWMSVFLEDGTVIRFKSVLTRVFDTGQKDILGEPIYRIDSQNIVVARAPDELKGQPSELVPDLQEIVKKRRPTVVRIKALVGDDWNEYELEDGRVIKTRTIITKVLRLDGYFDSYGNPVYIVQSQIVVST</sequence>
<protein>
    <submittedName>
        <fullName evidence="1">Uncharacterized protein</fullName>
    </submittedName>
</protein>
<evidence type="ECO:0000313" key="1">
    <source>
        <dbReference type="EMBL" id="HEH35842.1"/>
    </source>
</evidence>
<proteinExistence type="predicted"/>